<dbReference type="NCBIfam" id="NF003211">
    <property type="entry name" value="PRK04173.1"/>
    <property type="match status" value="1"/>
</dbReference>
<dbReference type="PANTHER" id="PTHR10745:SF8">
    <property type="entry name" value="DNA POLYMERASE SUBUNIT GAMMA-2, MITOCHONDRIAL"/>
    <property type="match status" value="1"/>
</dbReference>
<evidence type="ECO:0000313" key="10">
    <source>
        <dbReference type="Proteomes" id="UP000192520"/>
    </source>
</evidence>
<dbReference type="NCBIfam" id="TIGR00389">
    <property type="entry name" value="glyS_dimeric"/>
    <property type="match status" value="1"/>
</dbReference>
<keyword evidence="3 9" id="KW-0436">Ligase</keyword>
<comment type="caution">
    <text evidence="9">The sequence shown here is derived from an EMBL/GenBank/DDBJ whole genome shotgun (WGS) entry which is preliminary data.</text>
</comment>
<dbReference type="InterPro" id="IPR036621">
    <property type="entry name" value="Anticodon-bd_dom_sf"/>
</dbReference>
<dbReference type="InterPro" id="IPR004154">
    <property type="entry name" value="Anticodon-bd"/>
</dbReference>
<evidence type="ECO:0000256" key="4">
    <source>
        <dbReference type="ARBA" id="ARBA00022741"/>
    </source>
</evidence>
<evidence type="ECO:0000256" key="5">
    <source>
        <dbReference type="ARBA" id="ARBA00022840"/>
    </source>
</evidence>
<dbReference type="SUPFAM" id="SSF52954">
    <property type="entry name" value="Class II aaRS ABD-related"/>
    <property type="match status" value="1"/>
</dbReference>
<dbReference type="Gene3D" id="3.40.50.800">
    <property type="entry name" value="Anticodon-binding domain"/>
    <property type="match status" value="1"/>
</dbReference>
<dbReference type="InterPro" id="IPR002314">
    <property type="entry name" value="aa-tRNA-synt_IIb"/>
</dbReference>
<evidence type="ECO:0000256" key="7">
    <source>
        <dbReference type="ARBA" id="ARBA00023146"/>
    </source>
</evidence>
<reference evidence="10" key="1">
    <citation type="submission" date="2017-03" db="EMBL/GenBank/DDBJ databases">
        <title>Novel pathways for hydrocarbon cycling and metabolic interdependencies in hydrothermal sediment communities.</title>
        <authorList>
            <person name="Dombrowski N."/>
            <person name="Seitz K."/>
            <person name="Teske A."/>
            <person name="Baker B."/>
        </authorList>
    </citation>
    <scope>NUCLEOTIDE SEQUENCE [LARGE SCALE GENOMIC DNA]</scope>
</reference>
<dbReference type="FunFam" id="3.40.50.800:FF:000002">
    <property type="entry name" value="Glycine--tRNA ligase"/>
    <property type="match status" value="1"/>
</dbReference>
<dbReference type="GO" id="GO:0015966">
    <property type="term" value="P:diadenosine tetraphosphate biosynthetic process"/>
    <property type="evidence" value="ECO:0007669"/>
    <property type="project" value="UniProtKB-ARBA"/>
</dbReference>
<dbReference type="PANTHER" id="PTHR10745">
    <property type="entry name" value="GLYCYL-TRNA SYNTHETASE/DNA POLYMERASE SUBUNIT GAMMA-2"/>
    <property type="match status" value="1"/>
</dbReference>
<dbReference type="EC" id="6.1.1.14" evidence="1"/>
<dbReference type="Proteomes" id="UP000192520">
    <property type="component" value="Unassembled WGS sequence"/>
</dbReference>
<sequence length="459" mass="53086">MSSQNSLMQKIVSLCKRKGFVYPSSEIYGGLAGFYDYGPLGVELLNNLKRLWWKNTVHERENVYGLDGAILMHPKAWEASGHVAGFTDPLVDCKDCKSRVRPDKLEGWKLKKDNQTGNWQILEVGATKCPLCGGELIPEVRQFNILMETSLGVIEGQKTKAYLKGESCQNIYLDYKNVVESFSPKLPFGIAQIGKAFRNEITLGRFMFKTREFEQWDVEYFVQPEEADKAYKEWKEIRWNWYIKNLKLSAGNLRWRQHSNEERIFYATDAWDIDYKYPWGWDELEGLHHRGNYDLTQHEKFSGTDLKMFNEETGQKILPWIIEASGGVGRTFLALLLENYHEEEVRGRKRIYLSLPPYLAPIQVAILPLVRTDKKLTGAAQEILQALKSSFVVQYDEQGTIGRRYRRQDEIGTPFCLTVDGQTLEDKTVTVRERDSMKQIRVKIPELTSYLTPPLSLPQ</sequence>
<keyword evidence="6" id="KW-0648">Protein biosynthesis</keyword>
<dbReference type="Pfam" id="PF00587">
    <property type="entry name" value="tRNA-synt_2b"/>
    <property type="match status" value="1"/>
</dbReference>
<dbReference type="GO" id="GO:0005737">
    <property type="term" value="C:cytoplasm"/>
    <property type="evidence" value="ECO:0007669"/>
    <property type="project" value="InterPro"/>
</dbReference>
<feature type="domain" description="Aminoacyl-transfer RNA synthetases class-II family profile" evidence="8">
    <location>
        <begin position="10"/>
        <end position="357"/>
    </location>
</feature>
<keyword evidence="5" id="KW-0067">ATP-binding</keyword>
<dbReference type="GO" id="GO:1990742">
    <property type="term" value="C:microvesicle"/>
    <property type="evidence" value="ECO:0007669"/>
    <property type="project" value="UniProtKB-ARBA"/>
</dbReference>
<evidence type="ECO:0000256" key="3">
    <source>
        <dbReference type="ARBA" id="ARBA00022598"/>
    </source>
</evidence>
<dbReference type="Pfam" id="PF03129">
    <property type="entry name" value="HGTP_anticodon"/>
    <property type="match status" value="1"/>
</dbReference>
<keyword evidence="4" id="KW-0547">Nucleotide-binding</keyword>
<dbReference type="GO" id="GO:0006426">
    <property type="term" value="P:glycyl-tRNA aminoacylation"/>
    <property type="evidence" value="ECO:0007669"/>
    <property type="project" value="InterPro"/>
</dbReference>
<evidence type="ECO:0000259" key="8">
    <source>
        <dbReference type="PROSITE" id="PS50862"/>
    </source>
</evidence>
<name>A0A1W9NXE4_UNCC3</name>
<keyword evidence="2" id="KW-0963">Cytoplasm</keyword>
<dbReference type="CDD" id="cd00858">
    <property type="entry name" value="GlyRS_anticodon"/>
    <property type="match status" value="1"/>
</dbReference>
<keyword evidence="7" id="KW-0030">Aminoacyl-tRNA synthetase</keyword>
<dbReference type="InterPro" id="IPR045864">
    <property type="entry name" value="aa-tRNA-synth_II/BPL/LPL"/>
</dbReference>
<dbReference type="STRING" id="1968527.B5M47_03130"/>
<dbReference type="AlphaFoldDB" id="A0A1W9NXE4"/>
<dbReference type="GO" id="GO:0070062">
    <property type="term" value="C:extracellular exosome"/>
    <property type="evidence" value="ECO:0007669"/>
    <property type="project" value="UniProtKB-ARBA"/>
</dbReference>
<proteinExistence type="predicted"/>
<dbReference type="InterPro" id="IPR027031">
    <property type="entry name" value="Gly-tRNA_synthase/POLG2"/>
</dbReference>
<gene>
    <name evidence="9" type="ORF">B5M47_03130</name>
</gene>
<dbReference type="Gene3D" id="3.30.930.10">
    <property type="entry name" value="Bira Bifunctional Protein, Domain 2"/>
    <property type="match status" value="1"/>
</dbReference>
<accession>A0A1W9NXE4</accession>
<dbReference type="GO" id="GO:0005524">
    <property type="term" value="F:ATP binding"/>
    <property type="evidence" value="ECO:0007669"/>
    <property type="project" value="UniProtKB-KW"/>
</dbReference>
<evidence type="ECO:0000256" key="2">
    <source>
        <dbReference type="ARBA" id="ARBA00022490"/>
    </source>
</evidence>
<organism evidence="9 10">
    <name type="scientific">candidate division CPR3 bacterium 4484_211</name>
    <dbReference type="NCBI Taxonomy" id="1968527"/>
    <lineage>
        <taxon>Bacteria</taxon>
        <taxon>Bacteria division CPR3</taxon>
    </lineage>
</organism>
<dbReference type="EMBL" id="MZGJ01000018">
    <property type="protein sequence ID" value="OQX50817.1"/>
    <property type="molecule type" value="Genomic_DNA"/>
</dbReference>
<dbReference type="InterPro" id="IPR002315">
    <property type="entry name" value="tRNA-synt_gly"/>
</dbReference>
<dbReference type="GO" id="GO:0004820">
    <property type="term" value="F:glycine-tRNA ligase activity"/>
    <property type="evidence" value="ECO:0007669"/>
    <property type="project" value="UniProtKB-EC"/>
</dbReference>
<evidence type="ECO:0000313" key="9">
    <source>
        <dbReference type="EMBL" id="OQX50817.1"/>
    </source>
</evidence>
<dbReference type="SUPFAM" id="SSF55681">
    <property type="entry name" value="Class II aaRS and biotin synthetases"/>
    <property type="match status" value="1"/>
</dbReference>
<dbReference type="PROSITE" id="PS50862">
    <property type="entry name" value="AA_TRNA_LIGASE_II"/>
    <property type="match status" value="1"/>
</dbReference>
<evidence type="ECO:0000256" key="1">
    <source>
        <dbReference type="ARBA" id="ARBA00012829"/>
    </source>
</evidence>
<dbReference type="InterPro" id="IPR006195">
    <property type="entry name" value="aa-tRNA-synth_II"/>
</dbReference>
<dbReference type="PRINTS" id="PR01043">
    <property type="entry name" value="TRNASYNTHGLY"/>
</dbReference>
<dbReference type="GO" id="GO:0004081">
    <property type="term" value="F:bis(5'-nucleosyl)-tetraphosphatase (asymmetrical) activity"/>
    <property type="evidence" value="ECO:0007669"/>
    <property type="project" value="UniProtKB-ARBA"/>
</dbReference>
<evidence type="ECO:0000256" key="6">
    <source>
        <dbReference type="ARBA" id="ARBA00022917"/>
    </source>
</evidence>
<protein>
    <recommendedName>
        <fullName evidence="1">glycine--tRNA ligase</fullName>
        <ecNumber evidence="1">6.1.1.14</ecNumber>
    </recommendedName>
</protein>